<dbReference type="Proteomes" id="UP001153737">
    <property type="component" value="Chromosome 14"/>
</dbReference>
<accession>A0A9N9SC14</accession>
<dbReference type="Pfam" id="PF07661">
    <property type="entry name" value="MORN_2"/>
    <property type="match status" value="1"/>
</dbReference>
<feature type="compositionally biased region" description="Basic and acidic residues" evidence="1">
    <location>
        <begin position="378"/>
        <end position="389"/>
    </location>
</feature>
<dbReference type="AlphaFoldDB" id="A0A9N9SC14"/>
<feature type="compositionally biased region" description="Polar residues" evidence="1">
    <location>
        <begin position="344"/>
        <end position="365"/>
    </location>
</feature>
<reference evidence="2" key="1">
    <citation type="submission" date="2022-01" db="EMBL/GenBank/DDBJ databases">
        <authorList>
            <person name="King R."/>
        </authorList>
    </citation>
    <scope>NUCLEOTIDE SEQUENCE</scope>
</reference>
<feature type="compositionally biased region" description="Low complexity" evidence="1">
    <location>
        <begin position="727"/>
        <end position="738"/>
    </location>
</feature>
<name>A0A9N9SC14_PHACE</name>
<keyword evidence="3" id="KW-1185">Reference proteome</keyword>
<evidence type="ECO:0000256" key="1">
    <source>
        <dbReference type="SAM" id="MobiDB-lite"/>
    </source>
</evidence>
<feature type="compositionally biased region" description="Polar residues" evidence="1">
    <location>
        <begin position="805"/>
        <end position="815"/>
    </location>
</feature>
<organism evidence="2 3">
    <name type="scientific">Phaedon cochleariae</name>
    <name type="common">Mustard beetle</name>
    <dbReference type="NCBI Taxonomy" id="80249"/>
    <lineage>
        <taxon>Eukaryota</taxon>
        <taxon>Metazoa</taxon>
        <taxon>Ecdysozoa</taxon>
        <taxon>Arthropoda</taxon>
        <taxon>Hexapoda</taxon>
        <taxon>Insecta</taxon>
        <taxon>Pterygota</taxon>
        <taxon>Neoptera</taxon>
        <taxon>Endopterygota</taxon>
        <taxon>Coleoptera</taxon>
        <taxon>Polyphaga</taxon>
        <taxon>Cucujiformia</taxon>
        <taxon>Chrysomeloidea</taxon>
        <taxon>Chrysomelidae</taxon>
        <taxon>Chrysomelinae</taxon>
        <taxon>Chrysomelini</taxon>
        <taxon>Phaedon</taxon>
    </lineage>
</organism>
<feature type="compositionally biased region" description="Polar residues" evidence="1">
    <location>
        <begin position="390"/>
        <end position="413"/>
    </location>
</feature>
<gene>
    <name evidence="2" type="ORF">PHAECO_LOCUS4298</name>
</gene>
<dbReference type="OrthoDB" id="8015657at2759"/>
<dbReference type="Gene3D" id="3.90.930.1">
    <property type="match status" value="1"/>
</dbReference>
<evidence type="ECO:0000313" key="2">
    <source>
        <dbReference type="EMBL" id="CAG9816864.1"/>
    </source>
</evidence>
<proteinExistence type="predicted"/>
<reference evidence="2" key="2">
    <citation type="submission" date="2022-10" db="EMBL/GenBank/DDBJ databases">
        <authorList>
            <consortium name="ENA_rothamsted_submissions"/>
            <consortium name="culmorum"/>
            <person name="King R."/>
        </authorList>
    </citation>
    <scope>NUCLEOTIDE SEQUENCE</scope>
</reference>
<feature type="region of interest" description="Disordered" evidence="1">
    <location>
        <begin position="192"/>
        <end position="212"/>
    </location>
</feature>
<feature type="region of interest" description="Disordered" evidence="1">
    <location>
        <begin position="314"/>
        <end position="444"/>
    </location>
</feature>
<feature type="compositionally biased region" description="Basic and acidic residues" evidence="1">
    <location>
        <begin position="776"/>
        <end position="787"/>
    </location>
</feature>
<feature type="compositionally biased region" description="Polar residues" evidence="1">
    <location>
        <begin position="314"/>
        <end position="325"/>
    </location>
</feature>
<dbReference type="InterPro" id="IPR011652">
    <property type="entry name" value="MORN_2"/>
</dbReference>
<evidence type="ECO:0000313" key="3">
    <source>
        <dbReference type="Proteomes" id="UP001153737"/>
    </source>
</evidence>
<protein>
    <submittedName>
        <fullName evidence="2">Uncharacterized protein</fullName>
    </submittedName>
</protein>
<dbReference type="EMBL" id="OU896720">
    <property type="protein sequence ID" value="CAG9816864.1"/>
    <property type="molecule type" value="Genomic_DNA"/>
</dbReference>
<feature type="region of interest" description="Disordered" evidence="1">
    <location>
        <begin position="712"/>
        <end position="823"/>
    </location>
</feature>
<sequence length="823" mass="95560">MKFSEIIQVTREEEQLHYRKLRHQYKVFLEEDRKRQERNEKIVRSLEKIDARISRLTSKKDLYQRPRRFCRNCHHRTSVNDIPKSEKVESSFPKYEQAYKNDTTEKLDIIDEYLNSLKKKPTSLTKEDKLERFSTKQLDNLREGLNKRFDSNKANSIATEIMNSIYSRHYERDLLETKIPDITQPISKLPKNLHDETETPQPIIDNTSFPSSVSPRKCDEIVLPKDVSDISPKISSRSYYELENEPKVERRTGEVHNNIHYKPTTESNSSVNIHENKIVRDMGKDAASSKLSKLNPIEDESKIALELNCLTKENNLTGEDGSNVNDDIEQQPPEKNTETKRNNEVQPNIQVPPQQKSLGNETTMIQREENKNSQVSKPKTESLHEKLRDTPSSQTINDKQLGQSDENNPQTVNTRDDGQLVEDDNSVPLDTLGDDTQSADHHEPMYDENGKAEIMNQYDETEQQQFDENGQHIDHFQPQHDENAQVQQFDRNGQHIDQYEPQYDEKGQAIQQQQPFDENGQHIDLYEPQHDENGQVIQQQQFDRNGQDIDHYEPQYNENGQLIEHQQFDENGQHIDQYEPQYDEHGQLMQQQQFENGQHIDQYESQYDDNGQIIQQQQFDGNGQHIDQYEPQYDENGQVIHQQQYDDNGQLIGHYDETGQANPQQEQYDENGQIIQQQLYDENGQAIQYDEHGQPYPAFEGDPNLHYQQYDENGQPIQPYDQPSVAQYGDYDQSYGQYDESEKMLQGNDQLHHEEKIDLNSTGGNAGSFAQGDSSEISHDPKEDGKVDGVQNKVLDMLDTDTDSVKQNTSKISNESDFDFGSG</sequence>